<sequence length="374" mass="40454">MLRFANSLWEWGVKKCGLLGGRTSVFRENSYSDARLQYPTFTTTFSFDYRGHGGRVVNLLASHRGDPGSITGWVTPDFRMWESYRTMPLIGGFSRGSPVSPALSFRRCSILISITSRPQSSKPPAQPDGARRLAVYDVLNGVAPEWKGGGKREIPDKTRQPAALPGTIPTCKKSGIDPAGNITWFHLGRSSQSNRSATVARSSTGVTQDLAGGHSLLPCSFTVSCVRESVAAFSNTWGQKRVRAAPMGFGGVGLAAGFPLGEKGKVGRPTAVFLRPAKSATLRCVVDCPAAMETPRRLRSGRVRTINNIEAPRPSFPPLTRPTCSETIGYSRRSTQRYDGNTARLARRSDETLGVRTTVAHIAPSLLDLGRAAT</sequence>
<proteinExistence type="predicted"/>
<comment type="caution">
    <text evidence="2">The sequence shown here is derived from an EMBL/GenBank/DDBJ whole genome shotgun (WGS) entry which is preliminary data.</text>
</comment>
<gene>
    <name evidence="2" type="ORF">PR048_017070</name>
</gene>
<dbReference type="Proteomes" id="UP001159363">
    <property type="component" value="Chromosome 5"/>
</dbReference>
<organism evidence="2 3">
    <name type="scientific">Dryococelus australis</name>
    <dbReference type="NCBI Taxonomy" id="614101"/>
    <lineage>
        <taxon>Eukaryota</taxon>
        <taxon>Metazoa</taxon>
        <taxon>Ecdysozoa</taxon>
        <taxon>Arthropoda</taxon>
        <taxon>Hexapoda</taxon>
        <taxon>Insecta</taxon>
        <taxon>Pterygota</taxon>
        <taxon>Neoptera</taxon>
        <taxon>Polyneoptera</taxon>
        <taxon>Phasmatodea</taxon>
        <taxon>Verophasmatodea</taxon>
        <taxon>Anareolatae</taxon>
        <taxon>Phasmatidae</taxon>
        <taxon>Eurycanthinae</taxon>
        <taxon>Dryococelus</taxon>
    </lineage>
</organism>
<name>A0ABQ9H8P8_9NEOP</name>
<feature type="compositionally biased region" description="Basic and acidic residues" evidence="1">
    <location>
        <begin position="148"/>
        <end position="159"/>
    </location>
</feature>
<protein>
    <submittedName>
        <fullName evidence="2">Uncharacterized protein</fullName>
    </submittedName>
</protein>
<evidence type="ECO:0000313" key="2">
    <source>
        <dbReference type="EMBL" id="KAJ8880600.1"/>
    </source>
</evidence>
<accession>A0ABQ9H8P8</accession>
<reference evidence="2 3" key="1">
    <citation type="submission" date="2023-02" db="EMBL/GenBank/DDBJ databases">
        <title>LHISI_Scaffold_Assembly.</title>
        <authorList>
            <person name="Stuart O.P."/>
            <person name="Cleave R."/>
            <person name="Magrath M.J.L."/>
            <person name="Mikheyev A.S."/>
        </authorList>
    </citation>
    <scope>NUCLEOTIDE SEQUENCE [LARGE SCALE GENOMIC DNA]</scope>
    <source>
        <strain evidence="2">Daus_M_001</strain>
        <tissue evidence="2">Leg muscle</tissue>
    </source>
</reference>
<keyword evidence="3" id="KW-1185">Reference proteome</keyword>
<feature type="region of interest" description="Disordered" evidence="1">
    <location>
        <begin position="147"/>
        <end position="168"/>
    </location>
</feature>
<evidence type="ECO:0000256" key="1">
    <source>
        <dbReference type="SAM" id="MobiDB-lite"/>
    </source>
</evidence>
<evidence type="ECO:0000313" key="3">
    <source>
        <dbReference type="Proteomes" id="UP001159363"/>
    </source>
</evidence>
<dbReference type="EMBL" id="JARBHB010000006">
    <property type="protein sequence ID" value="KAJ8880600.1"/>
    <property type="molecule type" value="Genomic_DNA"/>
</dbReference>